<feature type="compositionally biased region" description="Polar residues" evidence="1">
    <location>
        <begin position="472"/>
        <end position="489"/>
    </location>
</feature>
<feature type="compositionally biased region" description="Low complexity" evidence="1">
    <location>
        <begin position="461"/>
        <end position="471"/>
    </location>
</feature>
<feature type="compositionally biased region" description="Polar residues" evidence="1">
    <location>
        <begin position="445"/>
        <end position="454"/>
    </location>
</feature>
<comment type="caution">
    <text evidence="2">The sequence shown here is derived from an EMBL/GenBank/DDBJ whole genome shotgun (WGS) entry which is preliminary data.</text>
</comment>
<accession>A0A1B8A797</accession>
<organism evidence="2 3">
    <name type="scientific">Fusarium poae</name>
    <dbReference type="NCBI Taxonomy" id="36050"/>
    <lineage>
        <taxon>Eukaryota</taxon>
        <taxon>Fungi</taxon>
        <taxon>Dikarya</taxon>
        <taxon>Ascomycota</taxon>
        <taxon>Pezizomycotina</taxon>
        <taxon>Sordariomycetes</taxon>
        <taxon>Hypocreomycetidae</taxon>
        <taxon>Hypocreales</taxon>
        <taxon>Nectriaceae</taxon>
        <taxon>Fusarium</taxon>
    </lineage>
</organism>
<feature type="non-terminal residue" evidence="2">
    <location>
        <position position="513"/>
    </location>
</feature>
<evidence type="ECO:0000256" key="1">
    <source>
        <dbReference type="SAM" id="MobiDB-lite"/>
    </source>
</evidence>
<feature type="compositionally biased region" description="Polar residues" evidence="1">
    <location>
        <begin position="294"/>
        <end position="310"/>
    </location>
</feature>
<dbReference type="Proteomes" id="UP000091967">
    <property type="component" value="Unassembled WGS sequence"/>
</dbReference>
<feature type="compositionally biased region" description="Low complexity" evidence="1">
    <location>
        <begin position="239"/>
        <end position="261"/>
    </location>
</feature>
<evidence type="ECO:0000313" key="2">
    <source>
        <dbReference type="EMBL" id="OBS16362.1"/>
    </source>
</evidence>
<reference evidence="2 3" key="1">
    <citation type="submission" date="2016-06" db="EMBL/GenBank/DDBJ databases">
        <title>Living apart together: crosstalk between the core and supernumerary genomes in a fungal plant pathogen.</title>
        <authorList>
            <person name="Vanheule A."/>
            <person name="Audenaert K."/>
            <person name="Warris S."/>
            <person name="Van De Geest H."/>
            <person name="Schijlen E."/>
            <person name="Hofte M."/>
            <person name="De Saeger S."/>
            <person name="Haesaert G."/>
            <person name="Waalwijk C."/>
            <person name="Van Der Lee T."/>
        </authorList>
    </citation>
    <scope>NUCLEOTIDE SEQUENCE [LARGE SCALE GENOMIC DNA]</scope>
    <source>
        <strain evidence="2 3">2516</strain>
    </source>
</reference>
<sequence length="513" mass="55667">MTQPFGGYHPNFFYENSSSCREIAKSLDSFHKRGMKRSDTYRDMVHAVFQLGEMDVYVRDQLKHGSQPVIWFFDLRSNTYLIRVEISRRAFEAVAGKIPKEEHPDVTTRLAISSFIGVIRKVLRFSTSEIPVGATGRHETKDDMDIALKREPNGFSFPDPEAVDVLKASTIDVISCICQEIREHYEAPLSTSIAGATDIVGVDNDDENDDDNGGDGGGAADENRLQNTHTIRKTVAARTSTTTTYGSDLSSTSMVSDSQSADESYPSFAKAVTSVTNLRDIRRLGRGRIKHFRATQSTGAPEKTPTASQDTEAKPPTASEDAVSSYASVFEELAGHQASQMSRPLAQDLQLQVGDRERTKPGVYTRSLICSVVHYRGPSGASSNEERHHFARRSFNQVHSAGTEEAPTTSLTAIAATTTTASQAQKPTGSTTDSRSTDTSKDTSAETQFANTDTASDRAVSSTHTISTTTSAVAPSSDDSTKQVSTGAKSSREEIKTTFTTSTSTVDEEATST</sequence>
<feature type="compositionally biased region" description="Basic and acidic residues" evidence="1">
    <location>
        <begin position="435"/>
        <end position="444"/>
    </location>
</feature>
<gene>
    <name evidence="2" type="ORF">FPOA_12964</name>
</gene>
<feature type="compositionally biased region" description="Acidic residues" evidence="1">
    <location>
        <begin position="203"/>
        <end position="213"/>
    </location>
</feature>
<feature type="compositionally biased region" description="Low complexity" evidence="1">
    <location>
        <begin position="418"/>
        <end position="434"/>
    </location>
</feature>
<feature type="region of interest" description="Disordered" evidence="1">
    <location>
        <begin position="294"/>
        <end position="318"/>
    </location>
</feature>
<evidence type="ECO:0000313" key="3">
    <source>
        <dbReference type="Proteomes" id="UP000091967"/>
    </source>
</evidence>
<feature type="region of interest" description="Disordered" evidence="1">
    <location>
        <begin position="418"/>
        <end position="513"/>
    </location>
</feature>
<proteinExistence type="predicted"/>
<protein>
    <submittedName>
        <fullName evidence="2">Uncharacterized protein</fullName>
    </submittedName>
</protein>
<name>A0A1B8A797_FUSPO</name>
<feature type="region of interest" description="Disordered" evidence="1">
    <location>
        <begin position="200"/>
        <end position="261"/>
    </location>
</feature>
<dbReference type="EMBL" id="LYXU01000100">
    <property type="protein sequence ID" value="OBS16362.1"/>
    <property type="molecule type" value="Genomic_DNA"/>
</dbReference>
<keyword evidence="3" id="KW-1185">Reference proteome</keyword>
<dbReference type="AlphaFoldDB" id="A0A1B8A797"/>